<dbReference type="OrthoDB" id="2126698at2759"/>
<name>A0A196SGC8_BLAHN</name>
<feature type="transmembrane region" description="Helical" evidence="8">
    <location>
        <begin position="153"/>
        <end position="171"/>
    </location>
</feature>
<dbReference type="InterPro" id="IPR051327">
    <property type="entry name" value="MATE_MepA_subfamily"/>
</dbReference>
<gene>
    <name evidence="9" type="ORF">AV274_2905</name>
</gene>
<keyword evidence="5 8" id="KW-0812">Transmembrane</keyword>
<feature type="transmembrane region" description="Helical" evidence="8">
    <location>
        <begin position="454"/>
        <end position="477"/>
    </location>
</feature>
<dbReference type="Proteomes" id="UP000078348">
    <property type="component" value="Unassembled WGS sequence"/>
</dbReference>
<dbReference type="InterPro" id="IPR048279">
    <property type="entry name" value="MdtK-like"/>
</dbReference>
<evidence type="ECO:0000256" key="3">
    <source>
        <dbReference type="ARBA" id="ARBA00022448"/>
    </source>
</evidence>
<feature type="transmembrane region" description="Helical" evidence="8">
    <location>
        <begin position="191"/>
        <end position="210"/>
    </location>
</feature>
<evidence type="ECO:0000256" key="5">
    <source>
        <dbReference type="ARBA" id="ARBA00022692"/>
    </source>
</evidence>
<feature type="transmembrane region" description="Helical" evidence="8">
    <location>
        <begin position="483"/>
        <end position="504"/>
    </location>
</feature>
<dbReference type="PANTHER" id="PTHR43823">
    <property type="entry name" value="SPORULATION PROTEIN YKVU"/>
    <property type="match status" value="1"/>
</dbReference>
<dbReference type="Pfam" id="PF01554">
    <property type="entry name" value="MatE"/>
    <property type="match status" value="2"/>
</dbReference>
<dbReference type="PANTHER" id="PTHR43823:SF3">
    <property type="entry name" value="MULTIDRUG EXPORT PROTEIN MEPA"/>
    <property type="match status" value="1"/>
</dbReference>
<dbReference type="InterPro" id="IPR002528">
    <property type="entry name" value="MATE_fam"/>
</dbReference>
<sequence length="513" mass="55699">MVDGGEPIVSLGPQEGIIVASTGVSQASMSFVDIVNTETTVNDEDAEAAKKAAFLGEGPLGKTIWSLTWPDFIGKMVQALYVLVDAVYIGNMAGNNQQEKSLSLAACTLAMPVDQLFHISIGLLIGVGTNALYGQNLGKGDLKKARRVIGNMYFLCLAVGIFYPAIIYWFIDPLLRIAGASEADGTMALARQYLTPLVFGMILTCLAMCHNNAIRGEGNSKFSALCMLLGGIVNIIMDPILIRLTGNSIRGAAFATMCGNVLSAIMGIWYFFGKHSAVVLKWSDFVPDCRIIGEIISIGVSGFISSASGSIVTVIMNNLLLKYSAINFNSLQVMEILAVVGACGKFSFFCFMPMMSLSHGCLPIYAYCYGAKKFSRFNGAMRIHFISEILLGSLLTILGSFLGRYTAVMFSSSLFFKQVFDEALRYVTSGLIFNAFTMTVFPPLQGTGRGLPSAIILFLKQLIFLLMFANIFCALLQDWWGNMYSYPLAEVAGAILSVIAFFIFRNVFTGKKE</sequence>
<keyword evidence="10" id="KW-1185">Reference proteome</keyword>
<feature type="transmembrane region" description="Helical" evidence="8">
    <location>
        <begin position="116"/>
        <end position="133"/>
    </location>
</feature>
<feature type="transmembrane region" description="Helical" evidence="8">
    <location>
        <begin position="423"/>
        <end position="442"/>
    </location>
</feature>
<evidence type="ECO:0000256" key="1">
    <source>
        <dbReference type="ARBA" id="ARBA00004651"/>
    </source>
</evidence>
<evidence type="ECO:0000256" key="4">
    <source>
        <dbReference type="ARBA" id="ARBA00022475"/>
    </source>
</evidence>
<dbReference type="GO" id="GO:0042910">
    <property type="term" value="F:xenobiotic transmembrane transporter activity"/>
    <property type="evidence" value="ECO:0007669"/>
    <property type="project" value="InterPro"/>
</dbReference>
<comment type="similarity">
    <text evidence="2">Belongs to the multi antimicrobial extrusion (MATE) (TC 2.A.66.1) family.</text>
</comment>
<organism evidence="9 10">
    <name type="scientific">Blastocystis sp. subtype 1 (strain ATCC 50177 / NandII)</name>
    <dbReference type="NCBI Taxonomy" id="478820"/>
    <lineage>
        <taxon>Eukaryota</taxon>
        <taxon>Sar</taxon>
        <taxon>Stramenopiles</taxon>
        <taxon>Bigyra</taxon>
        <taxon>Opalozoa</taxon>
        <taxon>Opalinata</taxon>
        <taxon>Blastocystidae</taxon>
        <taxon>Blastocystis</taxon>
    </lineage>
</organism>
<keyword evidence="6 8" id="KW-1133">Transmembrane helix</keyword>
<proteinExistence type="inferred from homology"/>
<evidence type="ECO:0000256" key="8">
    <source>
        <dbReference type="SAM" id="Phobius"/>
    </source>
</evidence>
<evidence type="ECO:0000313" key="10">
    <source>
        <dbReference type="Proteomes" id="UP000078348"/>
    </source>
</evidence>
<keyword evidence="3" id="KW-0813">Transport</keyword>
<dbReference type="PIRSF" id="PIRSF006603">
    <property type="entry name" value="DinF"/>
    <property type="match status" value="1"/>
</dbReference>
<evidence type="ECO:0000256" key="7">
    <source>
        <dbReference type="ARBA" id="ARBA00023136"/>
    </source>
</evidence>
<dbReference type="GO" id="GO:0015297">
    <property type="term" value="F:antiporter activity"/>
    <property type="evidence" value="ECO:0007669"/>
    <property type="project" value="InterPro"/>
</dbReference>
<dbReference type="STRING" id="478820.A0A196SGC8"/>
<evidence type="ECO:0000313" key="9">
    <source>
        <dbReference type="EMBL" id="OAO15376.1"/>
    </source>
</evidence>
<comment type="subcellular location">
    <subcellularLocation>
        <location evidence="1">Cell membrane</location>
        <topology evidence="1">Multi-pass membrane protein</topology>
    </subcellularLocation>
</comment>
<protein>
    <submittedName>
        <fullName evidence="9">MATE family efflux transporter</fullName>
    </submittedName>
</protein>
<keyword evidence="7 8" id="KW-0472">Membrane</keyword>
<feature type="transmembrane region" description="Helical" evidence="8">
    <location>
        <begin position="248"/>
        <end position="272"/>
    </location>
</feature>
<keyword evidence="4" id="KW-1003">Cell membrane</keyword>
<reference evidence="9 10" key="1">
    <citation type="submission" date="2016-05" db="EMBL/GenBank/DDBJ databases">
        <title>Nuclear genome of Blastocystis sp. subtype 1 NandII.</title>
        <authorList>
            <person name="Gentekaki E."/>
            <person name="Curtis B."/>
            <person name="Stairs C."/>
            <person name="Eme L."/>
            <person name="Herman E."/>
            <person name="Klimes V."/>
            <person name="Arias M.C."/>
            <person name="Elias M."/>
            <person name="Hilliou F."/>
            <person name="Klute M."/>
            <person name="Malik S.-B."/>
            <person name="Pightling A."/>
            <person name="Rachubinski R."/>
            <person name="Salas D."/>
            <person name="Schlacht A."/>
            <person name="Suga H."/>
            <person name="Archibald J."/>
            <person name="Ball S.G."/>
            <person name="Clark G."/>
            <person name="Dacks J."/>
            <person name="Van Der Giezen M."/>
            <person name="Tsaousis A."/>
            <person name="Roger A."/>
        </authorList>
    </citation>
    <scope>NUCLEOTIDE SEQUENCE [LARGE SCALE GENOMIC DNA]</scope>
    <source>
        <strain evidence="10">ATCC 50177 / NandII</strain>
    </source>
</reference>
<accession>A0A196SGC8</accession>
<feature type="transmembrane region" description="Helical" evidence="8">
    <location>
        <begin position="383"/>
        <end position="403"/>
    </location>
</feature>
<dbReference type="EMBL" id="LXWW01000146">
    <property type="protein sequence ID" value="OAO15376.1"/>
    <property type="molecule type" value="Genomic_DNA"/>
</dbReference>
<dbReference type="AlphaFoldDB" id="A0A196SGC8"/>
<evidence type="ECO:0000256" key="2">
    <source>
        <dbReference type="ARBA" id="ARBA00010199"/>
    </source>
</evidence>
<dbReference type="GO" id="GO:0005886">
    <property type="term" value="C:plasma membrane"/>
    <property type="evidence" value="ECO:0007669"/>
    <property type="project" value="UniProtKB-SubCell"/>
</dbReference>
<feature type="transmembrane region" description="Helical" evidence="8">
    <location>
        <begin position="292"/>
        <end position="316"/>
    </location>
</feature>
<feature type="transmembrane region" description="Helical" evidence="8">
    <location>
        <begin position="222"/>
        <end position="242"/>
    </location>
</feature>
<feature type="transmembrane region" description="Helical" evidence="8">
    <location>
        <begin position="336"/>
        <end position="362"/>
    </location>
</feature>
<evidence type="ECO:0000256" key="6">
    <source>
        <dbReference type="ARBA" id="ARBA00022989"/>
    </source>
</evidence>
<comment type="caution">
    <text evidence="9">The sequence shown here is derived from an EMBL/GenBank/DDBJ whole genome shotgun (WGS) entry which is preliminary data.</text>
</comment>